<dbReference type="EMBL" id="CP044427">
    <property type="protein sequence ID" value="QFG69443.1"/>
    <property type="molecule type" value="Genomic_DNA"/>
</dbReference>
<evidence type="ECO:0008006" key="4">
    <source>
        <dbReference type="Google" id="ProtNLM"/>
    </source>
</evidence>
<feature type="transmembrane region" description="Helical" evidence="1">
    <location>
        <begin position="120"/>
        <end position="141"/>
    </location>
</feature>
<accession>A0A5J6V8N5</accession>
<evidence type="ECO:0000313" key="3">
    <source>
        <dbReference type="Proteomes" id="UP000326546"/>
    </source>
</evidence>
<reference evidence="2 3" key="1">
    <citation type="submission" date="2019-09" db="EMBL/GenBank/DDBJ databases">
        <title>Serinicoccus pratensis sp. nov., isolated from meadow soil.</title>
        <authorList>
            <person name="Zhang W."/>
        </authorList>
    </citation>
    <scope>NUCLEOTIDE SEQUENCE [LARGE SCALE GENOMIC DNA]</scope>
    <source>
        <strain evidence="2 3">W204</strain>
    </source>
</reference>
<protein>
    <recommendedName>
        <fullName evidence="4">DUF1772 domain-containing protein</fullName>
    </recommendedName>
</protein>
<gene>
    <name evidence="2" type="ORF">FY030_12680</name>
</gene>
<feature type="transmembrane region" description="Helical" evidence="1">
    <location>
        <begin position="78"/>
        <end position="100"/>
    </location>
</feature>
<feature type="transmembrane region" description="Helical" evidence="1">
    <location>
        <begin position="47"/>
        <end position="71"/>
    </location>
</feature>
<name>A0A5J6V8N5_9MICO</name>
<dbReference type="OrthoDB" id="27509at2"/>
<keyword evidence="1" id="KW-0812">Transmembrane</keyword>
<sequence>MSLMMIGLLAACWFMAGLMWLTQLVSYPALASVPPEDAPAVNRSNQARLMVLSTPATLLALGAGVAVAIGADTRAATWMAIALVTVLMLVGFLAGSVQSAHHQRLMKSFDPEVHRRMVSGNWVTTVGWSIAAFLSVGIGYAV</sequence>
<keyword evidence="1" id="KW-0472">Membrane</keyword>
<evidence type="ECO:0000256" key="1">
    <source>
        <dbReference type="SAM" id="Phobius"/>
    </source>
</evidence>
<proteinExistence type="predicted"/>
<dbReference type="Proteomes" id="UP000326546">
    <property type="component" value="Chromosome"/>
</dbReference>
<dbReference type="RefSeq" id="WP_158061817.1">
    <property type="nucleotide sequence ID" value="NZ_CP044427.1"/>
</dbReference>
<dbReference type="AlphaFoldDB" id="A0A5J6V8N5"/>
<dbReference type="KEGG" id="serw:FY030_12680"/>
<evidence type="ECO:0000313" key="2">
    <source>
        <dbReference type="EMBL" id="QFG69443.1"/>
    </source>
</evidence>
<keyword evidence="3" id="KW-1185">Reference proteome</keyword>
<organism evidence="2 3">
    <name type="scientific">Ornithinimicrobium pratense</name>
    <dbReference type="NCBI Taxonomy" id="2593973"/>
    <lineage>
        <taxon>Bacteria</taxon>
        <taxon>Bacillati</taxon>
        <taxon>Actinomycetota</taxon>
        <taxon>Actinomycetes</taxon>
        <taxon>Micrococcales</taxon>
        <taxon>Ornithinimicrobiaceae</taxon>
        <taxon>Ornithinimicrobium</taxon>
    </lineage>
</organism>
<keyword evidence="1" id="KW-1133">Transmembrane helix</keyword>